<dbReference type="GO" id="GO:0003746">
    <property type="term" value="F:translation elongation factor activity"/>
    <property type="evidence" value="ECO:0007669"/>
    <property type="project" value="UniProtKB-KW"/>
</dbReference>
<evidence type="ECO:0000256" key="2">
    <source>
        <dbReference type="ARBA" id="ARBA00022768"/>
    </source>
</evidence>
<keyword evidence="5" id="KW-0175">Coiled coil</keyword>
<dbReference type="CTD" id="565501"/>
<dbReference type="PROSITE" id="PS00824">
    <property type="entry name" value="EF1BD_1"/>
    <property type="match status" value="1"/>
</dbReference>
<dbReference type="AlphaFoldDB" id="A0A3B3HD89"/>
<dbReference type="GO" id="GO:0005085">
    <property type="term" value="F:guanyl-nucleotide exchange factor activity"/>
    <property type="evidence" value="ECO:0000318"/>
    <property type="project" value="GO_Central"/>
</dbReference>
<dbReference type="SMART" id="SM01182">
    <property type="entry name" value="EF-1_beta_acid"/>
    <property type="match status" value="1"/>
</dbReference>
<keyword evidence="2 4" id="KW-0251">Elongation factor</keyword>
<dbReference type="FunFam" id="3.30.70.60:FF:000001">
    <property type="entry name" value="Elongation factor 1-beta 1 like"/>
    <property type="match status" value="1"/>
</dbReference>
<dbReference type="InterPro" id="IPR049720">
    <property type="entry name" value="EF1B_bsu/dsu"/>
</dbReference>
<dbReference type="PANTHER" id="PTHR11595:SF88">
    <property type="entry name" value="ELONGATION FACTOR-1, DELTA, A ISOFORM X1"/>
    <property type="match status" value="1"/>
</dbReference>
<dbReference type="Gene3D" id="3.30.70.60">
    <property type="match status" value="1"/>
</dbReference>
<dbReference type="GO" id="GO:0005829">
    <property type="term" value="C:cytosol"/>
    <property type="evidence" value="ECO:0000318"/>
    <property type="project" value="GO_Central"/>
</dbReference>
<dbReference type="Pfam" id="PF00736">
    <property type="entry name" value="EF1_GNE"/>
    <property type="match status" value="1"/>
</dbReference>
<feature type="region of interest" description="Disordered" evidence="6">
    <location>
        <begin position="1"/>
        <end position="179"/>
    </location>
</feature>
<dbReference type="SUPFAM" id="SSF54984">
    <property type="entry name" value="eEF-1beta-like"/>
    <property type="match status" value="1"/>
</dbReference>
<sequence>MDQSRQQKGAPHNAGPAGSRSVERGIISGDNLQFGRVRRRSHLSQSESSGAEEERLGSSVEAGCSYGRSPVLQAMQAESPGQGQLASSGSGPPSFSPRSPNARGPVGVHSRRTNGQKQDEGHTIPTVKASGTPHRHVSGGRHRTSSESDQGGKGSKGPHPKKRGPPEMKNKPSTSMSGLQCLATENIWFDKHRYDEAEKHFYEGANGPVTQHQQQVKATPPPPQQQQAKGRQQKRQHRNSSSSGAGEQELVSRMKSLELENQTLHKVVEEMRAALQKLESRVFVLEKSPAAAPCAQVAPVQAASVKQVKVENGDDDDLDLFGSDEEDEEAERIKQERLEAYAAKKAKKPALIAKSSILLDVKPWDDETDMAKLEECVRSVQMDGLLWGASKLVPVGYGIKKLQINCVVEDDKVGTDILEEEITKFEDFVQSVDVAAFNKI</sequence>
<dbReference type="Proteomes" id="UP000001038">
    <property type="component" value="Chromosome 17"/>
</dbReference>
<proteinExistence type="inferred from homology"/>
<feature type="region of interest" description="Disordered" evidence="6">
    <location>
        <begin position="199"/>
        <end position="252"/>
    </location>
</feature>
<dbReference type="InterPro" id="IPR014717">
    <property type="entry name" value="Transl_elong_EF1B/ribsomal_bS6"/>
</dbReference>
<evidence type="ECO:0000256" key="3">
    <source>
        <dbReference type="ARBA" id="ARBA00022917"/>
    </source>
</evidence>
<dbReference type="GeneTree" id="ENSGT00950000183014"/>
<dbReference type="OrthoDB" id="331763at2759"/>
<dbReference type="InParanoid" id="A0A3B3HD89"/>
<keyword evidence="3 4" id="KW-0648">Protein biosynthesis</keyword>
<evidence type="ECO:0000259" key="8">
    <source>
        <dbReference type="SMART" id="SM01182"/>
    </source>
</evidence>
<keyword evidence="10" id="KW-1185">Reference proteome</keyword>
<dbReference type="Bgee" id="ENSORLG00000017750">
    <property type="expression patterns" value="Expressed in bone element and 15 other cell types or tissues"/>
</dbReference>
<dbReference type="InterPro" id="IPR001326">
    <property type="entry name" value="Transl_elong_EF1B_B/D_CS"/>
</dbReference>
<dbReference type="InterPro" id="IPR018940">
    <property type="entry name" value="EF-1_beta_acid_region_euk"/>
</dbReference>
<protein>
    <submittedName>
        <fullName evidence="9">Eukaryotic translation elongation factor 1 delta a (guanine nucleotide exchange protein)</fullName>
    </submittedName>
</protein>
<dbReference type="GO" id="GO:0005853">
    <property type="term" value="C:eukaryotic translation elongation factor 1 complex"/>
    <property type="evidence" value="ECO:0007669"/>
    <property type="project" value="InterPro"/>
</dbReference>
<feature type="domain" description="Elongation factor 1 beta central acidic region eukaryote" evidence="8">
    <location>
        <begin position="320"/>
        <end position="345"/>
    </location>
</feature>
<reference evidence="9" key="3">
    <citation type="submission" date="2025-09" db="UniProtKB">
        <authorList>
            <consortium name="Ensembl"/>
        </authorList>
    </citation>
    <scope>IDENTIFICATION</scope>
    <source>
        <strain evidence="9">Hd-rR</strain>
    </source>
</reference>
<feature type="coiled-coil region" evidence="5">
    <location>
        <begin position="254"/>
        <end position="288"/>
    </location>
</feature>
<dbReference type="PROSITE" id="PS00825">
    <property type="entry name" value="EF1BD_2"/>
    <property type="match status" value="1"/>
</dbReference>
<dbReference type="SMART" id="SM00888">
    <property type="entry name" value="EF1_GNE"/>
    <property type="match status" value="1"/>
</dbReference>
<evidence type="ECO:0000256" key="4">
    <source>
        <dbReference type="RuleBase" id="RU003791"/>
    </source>
</evidence>
<gene>
    <name evidence="9" type="primary">eef1da</name>
</gene>
<evidence type="ECO:0000313" key="10">
    <source>
        <dbReference type="Proteomes" id="UP000001038"/>
    </source>
</evidence>
<dbReference type="CDD" id="cd00292">
    <property type="entry name" value="EF1B"/>
    <property type="match status" value="1"/>
</dbReference>
<evidence type="ECO:0000256" key="1">
    <source>
        <dbReference type="ARBA" id="ARBA00007411"/>
    </source>
</evidence>
<feature type="compositionally biased region" description="Low complexity" evidence="6">
    <location>
        <begin position="87"/>
        <end position="100"/>
    </location>
</feature>
<reference evidence="9" key="2">
    <citation type="submission" date="2025-08" db="UniProtKB">
        <authorList>
            <consortium name="Ensembl"/>
        </authorList>
    </citation>
    <scope>IDENTIFICATION</scope>
    <source>
        <strain evidence="9">Hd-rR</strain>
    </source>
</reference>
<feature type="compositionally biased region" description="Basic residues" evidence="6">
    <location>
        <begin position="133"/>
        <end position="143"/>
    </location>
</feature>
<dbReference type="Ensembl" id="ENSORLT00000046382.1">
    <property type="protein sequence ID" value="ENSORLP00000029879.1"/>
    <property type="gene ID" value="ENSORLG00000017750.2"/>
</dbReference>
<evidence type="ECO:0000256" key="5">
    <source>
        <dbReference type="SAM" id="Coils"/>
    </source>
</evidence>
<dbReference type="InterPro" id="IPR014038">
    <property type="entry name" value="EF1B_bsu/dsu_GNE"/>
</dbReference>
<name>A0A3B3HD89_ORYLA</name>
<accession>A0A3B3HD89</accession>
<reference evidence="9 10" key="1">
    <citation type="journal article" date="2007" name="Nature">
        <title>The medaka draft genome and insights into vertebrate genome evolution.</title>
        <authorList>
            <person name="Kasahara M."/>
            <person name="Naruse K."/>
            <person name="Sasaki S."/>
            <person name="Nakatani Y."/>
            <person name="Qu W."/>
            <person name="Ahsan B."/>
            <person name="Yamada T."/>
            <person name="Nagayasu Y."/>
            <person name="Doi K."/>
            <person name="Kasai Y."/>
            <person name="Jindo T."/>
            <person name="Kobayashi D."/>
            <person name="Shimada A."/>
            <person name="Toyoda A."/>
            <person name="Kuroki Y."/>
            <person name="Fujiyama A."/>
            <person name="Sasaki T."/>
            <person name="Shimizu A."/>
            <person name="Asakawa S."/>
            <person name="Shimizu N."/>
            <person name="Hashimoto S."/>
            <person name="Yang J."/>
            <person name="Lee Y."/>
            <person name="Matsushima K."/>
            <person name="Sugano S."/>
            <person name="Sakaizumi M."/>
            <person name="Narita T."/>
            <person name="Ohishi K."/>
            <person name="Haga S."/>
            <person name="Ohta F."/>
            <person name="Nomoto H."/>
            <person name="Nogata K."/>
            <person name="Morishita T."/>
            <person name="Endo T."/>
            <person name="Shin-I T."/>
            <person name="Takeda H."/>
            <person name="Morishita S."/>
            <person name="Kohara Y."/>
        </authorList>
    </citation>
    <scope>NUCLEOTIDE SEQUENCE [LARGE SCALE GENOMIC DNA]</scope>
    <source>
        <strain evidence="9 10">Hd-rR</strain>
    </source>
</reference>
<comment type="similarity">
    <text evidence="1 4">Belongs to the EF-1-beta/EF-1-delta family.</text>
</comment>
<dbReference type="PANTHER" id="PTHR11595">
    <property type="entry name" value="EF-HAND AND COILED-COIL DOMAIN-CONTAINING FAMILY MEMBER"/>
    <property type="match status" value="1"/>
</dbReference>
<dbReference type="Pfam" id="PF10587">
    <property type="entry name" value="EF-1_beta_acid"/>
    <property type="match status" value="1"/>
</dbReference>
<evidence type="ECO:0000256" key="6">
    <source>
        <dbReference type="SAM" id="MobiDB-lite"/>
    </source>
</evidence>
<evidence type="ECO:0000313" key="9">
    <source>
        <dbReference type="Ensembl" id="ENSORLP00000029879.1"/>
    </source>
</evidence>
<feature type="domain" description="Translation elongation factor EF1B beta/delta subunit guanine nucleotide exchange" evidence="7">
    <location>
        <begin position="354"/>
        <end position="440"/>
    </location>
</feature>
<dbReference type="GeneID" id="101162958"/>
<dbReference type="GO" id="GO:0006414">
    <property type="term" value="P:translational elongation"/>
    <property type="evidence" value="ECO:0000318"/>
    <property type="project" value="GO_Central"/>
</dbReference>
<organism evidence="9 10">
    <name type="scientific">Oryzias latipes</name>
    <name type="common">Japanese rice fish</name>
    <name type="synonym">Japanese killifish</name>
    <dbReference type="NCBI Taxonomy" id="8090"/>
    <lineage>
        <taxon>Eukaryota</taxon>
        <taxon>Metazoa</taxon>
        <taxon>Chordata</taxon>
        <taxon>Craniata</taxon>
        <taxon>Vertebrata</taxon>
        <taxon>Euteleostomi</taxon>
        <taxon>Actinopterygii</taxon>
        <taxon>Neopterygii</taxon>
        <taxon>Teleostei</taxon>
        <taxon>Neoteleostei</taxon>
        <taxon>Acanthomorphata</taxon>
        <taxon>Ovalentaria</taxon>
        <taxon>Atherinomorphae</taxon>
        <taxon>Beloniformes</taxon>
        <taxon>Adrianichthyidae</taxon>
        <taxon>Oryziinae</taxon>
        <taxon>Oryzias</taxon>
    </lineage>
</organism>
<dbReference type="InterPro" id="IPR036219">
    <property type="entry name" value="eEF-1beta-like_sf"/>
</dbReference>
<dbReference type="STRING" id="8090.ENSORLP00000029879"/>
<evidence type="ECO:0000259" key="7">
    <source>
        <dbReference type="SMART" id="SM00888"/>
    </source>
</evidence>